<dbReference type="PROSITE" id="PS50297">
    <property type="entry name" value="ANK_REP_REGION"/>
    <property type="match status" value="1"/>
</dbReference>
<dbReference type="EMBL" id="RQGD01000034">
    <property type="protein sequence ID" value="TGL57914.1"/>
    <property type="molecule type" value="Genomic_DNA"/>
</dbReference>
<dbReference type="SMART" id="SM00248">
    <property type="entry name" value="ANK"/>
    <property type="match status" value="3"/>
</dbReference>
<keyword evidence="2 3" id="KW-0040">ANK repeat</keyword>
<proteinExistence type="predicted"/>
<dbReference type="SUPFAM" id="SSF48403">
    <property type="entry name" value="Ankyrin repeat"/>
    <property type="match status" value="1"/>
</dbReference>
<dbReference type="Proteomes" id="UP000297693">
    <property type="component" value="Unassembled WGS sequence"/>
</dbReference>
<dbReference type="PANTHER" id="PTHR24201">
    <property type="entry name" value="ANK_REP_REGION DOMAIN-CONTAINING PROTEIN"/>
    <property type="match status" value="1"/>
</dbReference>
<protein>
    <submittedName>
        <fullName evidence="4">Ankyrin repeat domain-containing protein</fullName>
    </submittedName>
</protein>
<accession>A0A4R9JYW6</accession>
<dbReference type="PROSITE" id="PS50088">
    <property type="entry name" value="ANK_REPEAT"/>
    <property type="match status" value="1"/>
</dbReference>
<dbReference type="InterPro" id="IPR036770">
    <property type="entry name" value="Ankyrin_rpt-contain_sf"/>
</dbReference>
<keyword evidence="5" id="KW-1185">Reference proteome</keyword>
<sequence length="185" mass="20563">MKSDVSKSTPSKAWQAFQKSMETPRLEKAEMFESARCGELAPFLESNSSEAYISLTNEKGYSLLMLAAYHGHESLVELLLKQGADPNSVDAAGNSILMGVAFKGHLAVAKHLIAYRANVDYRNPKGQSANDFAVMFGRKDMVRFLKKFSNSKSNSNDRIILWLRFLFSQLKSVKSQFLASKGGLK</sequence>
<evidence type="ECO:0000256" key="3">
    <source>
        <dbReference type="PROSITE-ProRule" id="PRU00023"/>
    </source>
</evidence>
<dbReference type="OrthoDB" id="671583at2"/>
<evidence type="ECO:0000313" key="4">
    <source>
        <dbReference type="EMBL" id="TGL57914.1"/>
    </source>
</evidence>
<evidence type="ECO:0000256" key="2">
    <source>
        <dbReference type="ARBA" id="ARBA00023043"/>
    </source>
</evidence>
<name>A0A4R9JYW6_9LEPT</name>
<organism evidence="4 5">
    <name type="scientific">Leptospira ognonensis</name>
    <dbReference type="NCBI Taxonomy" id="2484945"/>
    <lineage>
        <taxon>Bacteria</taxon>
        <taxon>Pseudomonadati</taxon>
        <taxon>Spirochaetota</taxon>
        <taxon>Spirochaetia</taxon>
        <taxon>Leptospirales</taxon>
        <taxon>Leptospiraceae</taxon>
        <taxon>Leptospira</taxon>
    </lineage>
</organism>
<dbReference type="RefSeq" id="WP_135623933.1">
    <property type="nucleotide sequence ID" value="NZ_RQGD01000034.1"/>
</dbReference>
<dbReference type="InterPro" id="IPR002110">
    <property type="entry name" value="Ankyrin_rpt"/>
</dbReference>
<evidence type="ECO:0000313" key="5">
    <source>
        <dbReference type="Proteomes" id="UP000297693"/>
    </source>
</evidence>
<gene>
    <name evidence="4" type="ORF">EHQ58_10950</name>
</gene>
<evidence type="ECO:0000256" key="1">
    <source>
        <dbReference type="ARBA" id="ARBA00022737"/>
    </source>
</evidence>
<dbReference type="AlphaFoldDB" id="A0A4R9JYW6"/>
<dbReference type="Pfam" id="PF12796">
    <property type="entry name" value="Ank_2"/>
    <property type="match status" value="1"/>
</dbReference>
<keyword evidence="1" id="KW-0677">Repeat</keyword>
<comment type="caution">
    <text evidence="4">The sequence shown here is derived from an EMBL/GenBank/DDBJ whole genome shotgun (WGS) entry which is preliminary data.</text>
</comment>
<dbReference type="Gene3D" id="1.25.40.20">
    <property type="entry name" value="Ankyrin repeat-containing domain"/>
    <property type="match status" value="1"/>
</dbReference>
<reference evidence="4" key="1">
    <citation type="journal article" date="2019" name="PLoS Negl. Trop. Dis.">
        <title>Revisiting the worldwide diversity of Leptospira species in the environment.</title>
        <authorList>
            <person name="Vincent A.T."/>
            <person name="Schiettekatte O."/>
            <person name="Bourhy P."/>
            <person name="Veyrier F.J."/>
            <person name="Picardeau M."/>
        </authorList>
    </citation>
    <scope>NUCLEOTIDE SEQUENCE [LARGE SCALE GENOMIC DNA]</scope>
    <source>
        <strain evidence="4">201702476</strain>
    </source>
</reference>
<dbReference type="InterPro" id="IPR050776">
    <property type="entry name" value="Ank_Repeat/CDKN_Inhibitor"/>
</dbReference>
<feature type="repeat" description="ANK" evidence="3">
    <location>
        <begin position="59"/>
        <end position="91"/>
    </location>
</feature>